<dbReference type="Pfam" id="PF13086">
    <property type="entry name" value="AAA_11"/>
    <property type="match status" value="1"/>
</dbReference>
<evidence type="ECO:0000313" key="2">
    <source>
        <dbReference type="EMBL" id="QJR44080.1"/>
    </source>
</evidence>
<dbReference type="Pfam" id="PF13195">
    <property type="entry name" value="DUF4011"/>
    <property type="match status" value="1"/>
</dbReference>
<dbReference type="InterPro" id="IPR027417">
    <property type="entry name" value="P-loop_NTPase"/>
</dbReference>
<dbReference type="SUPFAM" id="SSF52540">
    <property type="entry name" value="P-loop containing nucleoside triphosphate hydrolases"/>
    <property type="match status" value="1"/>
</dbReference>
<organism evidence="2 3">
    <name type="scientific">Mycoplasma miroungirhinis</name>
    <dbReference type="NCBI Taxonomy" id="754516"/>
    <lineage>
        <taxon>Bacteria</taxon>
        <taxon>Bacillati</taxon>
        <taxon>Mycoplasmatota</taxon>
        <taxon>Mollicutes</taxon>
        <taxon>Mycoplasmataceae</taxon>
        <taxon>Mycoplasma</taxon>
    </lineage>
</organism>
<proteinExistence type="predicted"/>
<dbReference type="Gene3D" id="3.40.50.300">
    <property type="entry name" value="P-loop containing nucleotide triphosphate hydrolases"/>
    <property type="match status" value="1"/>
</dbReference>
<dbReference type="KEGG" id="mmio:HLA92_01355"/>
<evidence type="ECO:0000259" key="1">
    <source>
        <dbReference type="Pfam" id="PF13086"/>
    </source>
</evidence>
<dbReference type="InterPro" id="IPR041677">
    <property type="entry name" value="DNA2/NAM7_AAA_11"/>
</dbReference>
<gene>
    <name evidence="2" type="ORF">HLA92_01355</name>
</gene>
<dbReference type="EMBL" id="CP053097">
    <property type="protein sequence ID" value="QJR44080.1"/>
    <property type="molecule type" value="Genomic_DNA"/>
</dbReference>
<feature type="domain" description="DNA2/NAM7 helicase helicase" evidence="1">
    <location>
        <begin position="240"/>
        <end position="288"/>
    </location>
</feature>
<dbReference type="GO" id="GO:0004386">
    <property type="term" value="F:helicase activity"/>
    <property type="evidence" value="ECO:0007669"/>
    <property type="project" value="InterPro"/>
</dbReference>
<reference evidence="2 3" key="1">
    <citation type="submission" date="2020-05" db="EMBL/GenBank/DDBJ databases">
        <title>Novel Mycoplasma species detected in Mirounga angustirostris (northern elephant seal) from the USA.</title>
        <authorList>
            <person name="Volokhov D.V."/>
        </authorList>
    </citation>
    <scope>NUCLEOTIDE SEQUENCE [LARGE SCALE GENOMIC DNA]</scope>
    <source>
        <strain evidence="2 3">Mirounga ES2806-NAS</strain>
    </source>
</reference>
<sequence>MEITNVILEEEQKDEKSILRVYTNDEILSKINEFHSKMFYSNLNWIDQLLILKKINKKYLDFIDEYSINTLFLVIGFLKWKDSTDSDEIFYSPLAFVQTKLISKNTNKNFYCSFDEESILTPNFTLLSKLQFNYGIKFDFDEFDQLENDIDKFNFIKAFLENNFQDNQWDFVDNVYLDTFSFSKINMYADLEQNEQKITENEFIKSISNEEVETKVYDLITEFNVENKIDINEYYHILDSDSSQEVAIQSAIQGESFILQGPPGTGKSHTITNIITELLARNKKILFCIRKKGCFRCCL</sequence>
<accession>A0A6M4JAZ2</accession>
<dbReference type="InterPro" id="IPR025103">
    <property type="entry name" value="DUF4011"/>
</dbReference>
<name>A0A6M4JAZ2_9MOLU</name>
<keyword evidence="3" id="KW-1185">Reference proteome</keyword>
<protein>
    <submittedName>
        <fullName evidence="2">DUF4011 domain-containing protein</fullName>
    </submittedName>
</protein>
<evidence type="ECO:0000313" key="3">
    <source>
        <dbReference type="Proteomes" id="UP000502118"/>
    </source>
</evidence>
<dbReference type="Proteomes" id="UP000502118">
    <property type="component" value="Chromosome"/>
</dbReference>
<dbReference type="AlphaFoldDB" id="A0A6M4JAZ2"/>